<accession>A0A1F6EWH0</accession>
<dbReference type="Pfam" id="PF17871">
    <property type="entry name" value="AAA_lid_9"/>
    <property type="match status" value="1"/>
</dbReference>
<evidence type="ECO:0000256" key="7">
    <source>
        <dbReference type="PROSITE-ProRule" id="PRU01251"/>
    </source>
</evidence>
<dbReference type="PANTHER" id="PTHR11638">
    <property type="entry name" value="ATP-DEPENDENT CLP PROTEASE"/>
    <property type="match status" value="1"/>
</dbReference>
<dbReference type="FunFam" id="3.40.50.300:FF:000120">
    <property type="entry name" value="ATP-dependent chaperone ClpB"/>
    <property type="match status" value="1"/>
</dbReference>
<dbReference type="InterPro" id="IPR003593">
    <property type="entry name" value="AAA+_ATPase"/>
</dbReference>
<dbReference type="GO" id="GO:0016887">
    <property type="term" value="F:ATP hydrolysis activity"/>
    <property type="evidence" value="ECO:0007669"/>
    <property type="project" value="InterPro"/>
</dbReference>
<dbReference type="FunFam" id="3.40.50.300:FF:000010">
    <property type="entry name" value="Chaperone clpB 1, putative"/>
    <property type="match status" value="1"/>
</dbReference>
<dbReference type="Pfam" id="PF00004">
    <property type="entry name" value="AAA"/>
    <property type="match status" value="1"/>
</dbReference>
<dbReference type="GO" id="GO:0005737">
    <property type="term" value="C:cytoplasm"/>
    <property type="evidence" value="ECO:0007669"/>
    <property type="project" value="TreeGrafter"/>
</dbReference>
<dbReference type="InterPro" id="IPR003959">
    <property type="entry name" value="ATPase_AAA_core"/>
</dbReference>
<dbReference type="Pfam" id="PF07724">
    <property type="entry name" value="AAA_2"/>
    <property type="match status" value="1"/>
</dbReference>
<dbReference type="GO" id="GO:0005524">
    <property type="term" value="F:ATP binding"/>
    <property type="evidence" value="ECO:0007669"/>
    <property type="project" value="UniProtKB-KW"/>
</dbReference>
<dbReference type="PROSITE" id="PS00870">
    <property type="entry name" value="CLPAB_1"/>
    <property type="match status" value="1"/>
</dbReference>
<proteinExistence type="inferred from homology"/>
<comment type="subunit">
    <text evidence="6">Homohexamer. The oligomerization is ATP-dependent.</text>
</comment>
<dbReference type="CDD" id="cd19499">
    <property type="entry name" value="RecA-like_ClpB_Hsp104-like"/>
    <property type="match status" value="1"/>
</dbReference>
<dbReference type="Gene3D" id="3.40.50.300">
    <property type="entry name" value="P-loop containing nucleotide triphosphate hydrolases"/>
    <property type="match status" value="3"/>
</dbReference>
<dbReference type="InterPro" id="IPR028299">
    <property type="entry name" value="ClpA/B_CS2"/>
</dbReference>
<dbReference type="InterPro" id="IPR036628">
    <property type="entry name" value="Clp_N_dom_sf"/>
</dbReference>
<evidence type="ECO:0000313" key="11">
    <source>
        <dbReference type="EMBL" id="OGG77968.1"/>
    </source>
</evidence>
<dbReference type="AlphaFoldDB" id="A0A1F6EWH0"/>
<keyword evidence="2 7" id="KW-0677">Repeat</keyword>
<sequence>MPPFNNFTTKAKEAVRRAHELAIERGQNHVSPLHLLAALVLQEESLVFSMLDRMEVDTIMLADAVLENLETPESATVLSPSYQIYLTPDLAQALEASGKIAARMNDTFVGTEHLFLAVIEHPGGAAEIFSRFGIQQSSALAILKELKTSKDGQNTEPKRFRALAKYARNLTKLAAENKLDPVIGRDLEINRVIQILARRTKNNPVLIGEAGVGKTAIAEGLAARMASGEVPESLKSKELLSLDLGLLIAGTKYRGEFEERMKNVMKEVERAEGKVILFVDELHTLVGAGGAEGSLDASNMLKPALSRGEIRVIGATTIKEYQKYIEKDAALTRRFQSVFVSEPSIEDGVAILRGLRDKYELFHGVRITDGAIVAAVELSSRYISDRFLPDKAIDLIDEAASGLRIALENKPPLLEETDRKIRRLEIERQALQKDLEGEHTKEIKERIKDIDKEVADLKEKTSELGLKWKNEKEVLSGIRSAKTDLEALKVQADKAEAVADLSTVAEIRYGRIPHIQKDLESKLKRLKTLQKSRRVLNEEVTEQDIAGVVSRWTGIPVAKMLEEEATKLGRMEETLKKNIIGQDTAVKKVTDAVKRSRVGISDPNRPIGSFLFLGPTGVGKTELSKKLAEFMFNDADALVRVDMSEFMEKHSVAKLIGAPPGYVGYEESGTLTERIRHRPYAVVLFDEIEKAHPEVFNILLQVLDSGHLTDGKGRKVNFKNTIIVLTSNIGGEFIDRLAHIGFGTANATDATRYEETKGKVMDALKEHFRPEFLNRLDDIIIFDILAKEALARIVDTQVEEVMGRLAHKRIALVIEPEVRSWLAEKGYNPQYGARPLRRTIQDKILTPLASMMVDQGVLEGGTVTVSIKGGESHFSVVKRASRTARTKVATIA</sequence>
<dbReference type="EMBL" id="MFLW01000027">
    <property type="protein sequence ID" value="OGG77968.1"/>
    <property type="molecule type" value="Genomic_DNA"/>
</dbReference>
<evidence type="ECO:0000256" key="9">
    <source>
        <dbReference type="SAM" id="Coils"/>
    </source>
</evidence>
<dbReference type="InterPro" id="IPR004176">
    <property type="entry name" value="Clp_R_N"/>
</dbReference>
<evidence type="ECO:0000256" key="5">
    <source>
        <dbReference type="ARBA" id="ARBA00023186"/>
    </source>
</evidence>
<dbReference type="FunFam" id="3.40.50.300:FF:000025">
    <property type="entry name" value="ATP-dependent Clp protease subunit"/>
    <property type="match status" value="1"/>
</dbReference>
<dbReference type="Pfam" id="PF02861">
    <property type="entry name" value="Clp_N"/>
    <property type="match status" value="1"/>
</dbReference>
<feature type="domain" description="Clp R" evidence="10">
    <location>
        <begin position="4"/>
        <end position="149"/>
    </location>
</feature>
<dbReference type="InterPro" id="IPR018368">
    <property type="entry name" value="ClpA/B_CS1"/>
</dbReference>
<reference evidence="11 12" key="1">
    <citation type="journal article" date="2016" name="Nat. Commun.">
        <title>Thousands of microbial genomes shed light on interconnected biogeochemical processes in an aquifer system.</title>
        <authorList>
            <person name="Anantharaman K."/>
            <person name="Brown C.T."/>
            <person name="Hug L.A."/>
            <person name="Sharon I."/>
            <person name="Castelle C.J."/>
            <person name="Probst A.J."/>
            <person name="Thomas B.C."/>
            <person name="Singh A."/>
            <person name="Wilkins M.J."/>
            <person name="Karaoz U."/>
            <person name="Brodie E.L."/>
            <person name="Williams K.H."/>
            <person name="Hubbard S.S."/>
            <person name="Banfield J.F."/>
        </authorList>
    </citation>
    <scope>NUCLEOTIDE SEQUENCE [LARGE SCALE GENOMIC DNA]</scope>
</reference>
<protein>
    <submittedName>
        <fullName evidence="11">ATP-dependent chaperone ClpB</fullName>
    </submittedName>
</protein>
<keyword evidence="9" id="KW-0175">Coiled coil</keyword>
<dbReference type="Gene3D" id="1.10.8.60">
    <property type="match status" value="1"/>
</dbReference>
<keyword evidence="3 8" id="KW-0547">Nucleotide-binding</keyword>
<dbReference type="Proteomes" id="UP000178811">
    <property type="component" value="Unassembled WGS sequence"/>
</dbReference>
<dbReference type="Pfam" id="PF10431">
    <property type="entry name" value="ClpB_D2-small"/>
    <property type="match status" value="1"/>
</dbReference>
<dbReference type="SUPFAM" id="SSF81923">
    <property type="entry name" value="Double Clp-N motif"/>
    <property type="match status" value="1"/>
</dbReference>
<keyword evidence="4 8" id="KW-0067">ATP-binding</keyword>
<evidence type="ECO:0000256" key="3">
    <source>
        <dbReference type="ARBA" id="ARBA00022741"/>
    </source>
</evidence>
<dbReference type="PRINTS" id="PR00300">
    <property type="entry name" value="CLPPROTEASEA"/>
</dbReference>
<evidence type="ECO:0000259" key="10">
    <source>
        <dbReference type="PROSITE" id="PS51903"/>
    </source>
</evidence>
<dbReference type="InterPro" id="IPR050130">
    <property type="entry name" value="ClpA_ClpB"/>
</dbReference>
<evidence type="ECO:0000313" key="12">
    <source>
        <dbReference type="Proteomes" id="UP000178811"/>
    </source>
</evidence>
<gene>
    <name evidence="11" type="ORF">A3A36_02295</name>
</gene>
<evidence type="ECO:0000256" key="6">
    <source>
        <dbReference type="ARBA" id="ARBA00026057"/>
    </source>
</evidence>
<dbReference type="InterPro" id="IPR019489">
    <property type="entry name" value="Clp_ATPase_C"/>
</dbReference>
<comment type="caution">
    <text evidence="11">The sequence shown here is derived from an EMBL/GenBank/DDBJ whole genome shotgun (WGS) entry which is preliminary data.</text>
</comment>
<evidence type="ECO:0000256" key="2">
    <source>
        <dbReference type="ARBA" id="ARBA00022737"/>
    </source>
</evidence>
<dbReference type="InterPro" id="IPR041546">
    <property type="entry name" value="ClpA/ClpB_AAA_lid"/>
</dbReference>
<dbReference type="InterPro" id="IPR001270">
    <property type="entry name" value="ClpA/B"/>
</dbReference>
<comment type="similarity">
    <text evidence="1 8">Belongs to the ClpA/ClpB family.</text>
</comment>
<dbReference type="PROSITE" id="PS51903">
    <property type="entry name" value="CLP_R"/>
    <property type="match status" value="1"/>
</dbReference>
<dbReference type="PANTHER" id="PTHR11638:SF18">
    <property type="entry name" value="HEAT SHOCK PROTEIN 104"/>
    <property type="match status" value="1"/>
</dbReference>
<name>A0A1F6EWH0_9BACT</name>
<feature type="coiled-coil region" evidence="9">
    <location>
        <begin position="414"/>
        <end position="578"/>
    </location>
</feature>
<evidence type="ECO:0000256" key="4">
    <source>
        <dbReference type="ARBA" id="ARBA00022840"/>
    </source>
</evidence>
<dbReference type="Gene3D" id="1.10.1780.10">
    <property type="entry name" value="Clp, N-terminal domain"/>
    <property type="match status" value="1"/>
</dbReference>
<dbReference type="PROSITE" id="PS00871">
    <property type="entry name" value="CLPAB_2"/>
    <property type="match status" value="1"/>
</dbReference>
<dbReference type="InterPro" id="IPR027417">
    <property type="entry name" value="P-loop_NTPase"/>
</dbReference>
<dbReference type="SUPFAM" id="SSF52540">
    <property type="entry name" value="P-loop containing nucleoside triphosphate hydrolases"/>
    <property type="match status" value="2"/>
</dbReference>
<dbReference type="SMART" id="SM00382">
    <property type="entry name" value="AAA"/>
    <property type="match status" value="2"/>
</dbReference>
<keyword evidence="5 8" id="KW-0143">Chaperone</keyword>
<evidence type="ECO:0000256" key="1">
    <source>
        <dbReference type="ARBA" id="ARBA00008675"/>
    </source>
</evidence>
<evidence type="ECO:0000256" key="8">
    <source>
        <dbReference type="RuleBase" id="RU004432"/>
    </source>
</evidence>
<dbReference type="GO" id="GO:0034605">
    <property type="term" value="P:cellular response to heat"/>
    <property type="evidence" value="ECO:0007669"/>
    <property type="project" value="TreeGrafter"/>
</dbReference>
<dbReference type="CDD" id="cd00009">
    <property type="entry name" value="AAA"/>
    <property type="match status" value="1"/>
</dbReference>
<organism evidence="11 12">
    <name type="scientific">Candidatus Kaiserbacteria bacterium RIFCSPLOWO2_01_FULL_52_12b</name>
    <dbReference type="NCBI Taxonomy" id="1798509"/>
    <lineage>
        <taxon>Bacteria</taxon>
        <taxon>Candidatus Kaiseribacteriota</taxon>
    </lineage>
</organism>
<dbReference type="SMART" id="SM01086">
    <property type="entry name" value="ClpB_D2-small"/>
    <property type="match status" value="1"/>
</dbReference>